<keyword evidence="5 6" id="KW-0472">Membrane</keyword>
<dbReference type="OrthoDB" id="5933722at2"/>
<keyword evidence="4 6" id="KW-1133">Transmembrane helix</keyword>
<accession>A0A0L8AK59</accession>
<feature type="transmembrane region" description="Helical" evidence="6">
    <location>
        <begin position="756"/>
        <end position="776"/>
    </location>
</feature>
<feature type="transmembrane region" description="Helical" evidence="6">
    <location>
        <begin position="284"/>
        <end position="304"/>
    </location>
</feature>
<dbReference type="PANTHER" id="PTHR30572">
    <property type="entry name" value="MEMBRANE COMPONENT OF TRANSPORTER-RELATED"/>
    <property type="match status" value="1"/>
</dbReference>
<dbReference type="EMBL" id="JSVA01000010">
    <property type="protein sequence ID" value="KOF02617.1"/>
    <property type="molecule type" value="Genomic_DNA"/>
</dbReference>
<feature type="transmembrane region" description="Helical" evidence="6">
    <location>
        <begin position="706"/>
        <end position="736"/>
    </location>
</feature>
<dbReference type="PANTHER" id="PTHR30572:SF18">
    <property type="entry name" value="ABC-TYPE MACROLIDE FAMILY EXPORT SYSTEM PERMEASE COMPONENT 2"/>
    <property type="match status" value="1"/>
</dbReference>
<keyword evidence="9" id="KW-0131">Cell cycle</keyword>
<evidence type="ECO:0000256" key="3">
    <source>
        <dbReference type="ARBA" id="ARBA00022692"/>
    </source>
</evidence>
<keyword evidence="3 6" id="KW-0812">Transmembrane</keyword>
<protein>
    <submittedName>
        <fullName evidence="9">Cell division protein FtsX</fullName>
    </submittedName>
</protein>
<dbReference type="GO" id="GO:0005886">
    <property type="term" value="C:plasma membrane"/>
    <property type="evidence" value="ECO:0007669"/>
    <property type="project" value="UniProtKB-SubCell"/>
</dbReference>
<feature type="transmembrane region" description="Helical" evidence="6">
    <location>
        <begin position="378"/>
        <end position="402"/>
    </location>
</feature>
<dbReference type="GO" id="GO:0022857">
    <property type="term" value="F:transmembrane transporter activity"/>
    <property type="evidence" value="ECO:0007669"/>
    <property type="project" value="TreeGrafter"/>
</dbReference>
<dbReference type="AlphaFoldDB" id="A0A0L8AK59"/>
<dbReference type="PROSITE" id="PS51257">
    <property type="entry name" value="PROKAR_LIPOPROTEIN"/>
    <property type="match status" value="1"/>
</dbReference>
<evidence type="ECO:0000259" key="7">
    <source>
        <dbReference type="Pfam" id="PF02687"/>
    </source>
</evidence>
<evidence type="ECO:0000256" key="5">
    <source>
        <dbReference type="ARBA" id="ARBA00023136"/>
    </source>
</evidence>
<reference evidence="10" key="1">
    <citation type="submission" date="2014-11" db="EMBL/GenBank/DDBJ databases">
        <title>Genome sequencing of Roseivirga sp. D-25.</title>
        <authorList>
            <person name="Selvaratnam C."/>
            <person name="Thevarajoo S."/>
            <person name="Goh K.M."/>
            <person name="Eee R."/>
            <person name="Chan K.-G."/>
            <person name="Chong C.S."/>
        </authorList>
    </citation>
    <scope>NUCLEOTIDE SEQUENCE [LARGE SCALE GENOMIC DNA]</scope>
    <source>
        <strain evidence="10">D-25</strain>
    </source>
</reference>
<comment type="subcellular location">
    <subcellularLocation>
        <location evidence="1">Cell membrane</location>
        <topology evidence="1">Multi-pass membrane protein</topology>
    </subcellularLocation>
</comment>
<evidence type="ECO:0000313" key="10">
    <source>
        <dbReference type="Proteomes" id="UP000036908"/>
    </source>
</evidence>
<evidence type="ECO:0000256" key="4">
    <source>
        <dbReference type="ARBA" id="ARBA00022989"/>
    </source>
</evidence>
<feature type="transmembrane region" description="Helical" evidence="6">
    <location>
        <begin position="335"/>
        <end position="358"/>
    </location>
</feature>
<organism evidence="9 10">
    <name type="scientific">Roseivirga seohaensis subsp. aquiponti</name>
    <dbReference type="NCBI Taxonomy" id="1566026"/>
    <lineage>
        <taxon>Bacteria</taxon>
        <taxon>Pseudomonadati</taxon>
        <taxon>Bacteroidota</taxon>
        <taxon>Cytophagia</taxon>
        <taxon>Cytophagales</taxon>
        <taxon>Roseivirgaceae</taxon>
        <taxon>Roseivirga</taxon>
    </lineage>
</organism>
<evidence type="ECO:0000313" key="9">
    <source>
        <dbReference type="EMBL" id="KOF02617.1"/>
    </source>
</evidence>
<feature type="domain" description="MacB-like periplasmic core" evidence="8">
    <location>
        <begin position="464"/>
        <end position="595"/>
    </location>
</feature>
<feature type="domain" description="ABC3 transporter permease C-terminal" evidence="7">
    <location>
        <begin position="291"/>
        <end position="407"/>
    </location>
</feature>
<proteinExistence type="predicted"/>
<gene>
    <name evidence="9" type="ORF">OB69_09825</name>
</gene>
<dbReference type="Pfam" id="PF12704">
    <property type="entry name" value="MacB_PCD"/>
    <property type="match status" value="2"/>
</dbReference>
<keyword evidence="9" id="KW-0132">Cell division</keyword>
<evidence type="ECO:0000256" key="6">
    <source>
        <dbReference type="SAM" id="Phobius"/>
    </source>
</evidence>
<evidence type="ECO:0000256" key="2">
    <source>
        <dbReference type="ARBA" id="ARBA00022475"/>
    </source>
</evidence>
<feature type="transmembrane region" description="Helical" evidence="6">
    <location>
        <begin position="670"/>
        <end position="694"/>
    </location>
</feature>
<dbReference type="InterPro" id="IPR025857">
    <property type="entry name" value="MacB_PCD"/>
</dbReference>
<dbReference type="GO" id="GO:0051301">
    <property type="term" value="P:cell division"/>
    <property type="evidence" value="ECO:0007669"/>
    <property type="project" value="UniProtKB-KW"/>
</dbReference>
<feature type="transmembrane region" description="Helical" evidence="6">
    <location>
        <begin position="21"/>
        <end position="41"/>
    </location>
</feature>
<feature type="domain" description="ABC3 transporter permease C-terminal" evidence="7">
    <location>
        <begin position="673"/>
        <end position="785"/>
    </location>
</feature>
<comment type="caution">
    <text evidence="9">The sequence shown here is derived from an EMBL/GenBank/DDBJ whole genome shotgun (WGS) entry which is preliminary data.</text>
</comment>
<sequence length="793" mass="88005">MIKNYIKIAFRSLLKSKATSVINVLGLSIGMACCIVIFLFVQNEMSYDRFHSKSDKIFRVLTIDKALGVSNSLVGITLPVLGASMEDNFPEVVNRVRMLPQGRQRITYEQQGFYTDHFAYAEPSIFEMFDFKLVDGDVENALKNPNTVVVTQSMAEKTFGSDNPIGKRIDIGGQPGLEVVAVMKDVTENSHLNFDVIVSMQQADTTSGFAQFLNSWRSISMVTYVELANPASEESVEEKMETLIRANNVGENFSVTLQPLKDVHLKSSGILFENYNLNKTDEGYVYTLAAVGLFVMLIASFNFMNLSTARSANRAMEVGVRKVFGAVKKQLINQFMVESVFLCLFSLFVAIGLVAALGSFVNLPFSNNLAIHFISNPVWVVGALVFTVILGLFSGSYPAFMLSSFSPISILRGSFKTSGKGVLLRKSLVVFQFMVSIVMIIGTAIVYDQLQLLRNADKGFDTEQILTLDVSHPSLQPSIQVLKNKLEQNPSILATAGTASMPGRTFGRRGVRPEGAAPDDTWIVSVLNFDEHFVDLMGMEIAQGRLFNREITTDQQQAVMINEAMAKQLGWENPIGKKLTFGQNESTIIGVVKDFHFASLRYQIEPLAMFYSPDGGGSLAIKLNAADISKTMAFVQSTWDEVFPNSPLEYRFFDEEFGQQYQSDEKFGTLVFSFTWLAIFIACLGLFGLSAFTAQQKIKEIGVRKVLGASVLGIVVLLSNQFTKLIILAVILASPLAYYMMEYWLSDFAYRVEINWLWFLASAIVALLIALATVTYQSVKAAMVNPAKSLRYE</sequence>
<name>A0A0L8AK59_9BACT</name>
<dbReference type="InterPro" id="IPR003838">
    <property type="entry name" value="ABC3_permease_C"/>
</dbReference>
<dbReference type="Proteomes" id="UP000036908">
    <property type="component" value="Unassembled WGS sequence"/>
</dbReference>
<dbReference type="Pfam" id="PF02687">
    <property type="entry name" value="FtsX"/>
    <property type="match status" value="2"/>
</dbReference>
<dbReference type="RefSeq" id="WP_053223551.1">
    <property type="nucleotide sequence ID" value="NZ_JSVA01000010.1"/>
</dbReference>
<dbReference type="PATRIC" id="fig|1566026.4.peg.247"/>
<keyword evidence="2" id="KW-1003">Cell membrane</keyword>
<feature type="transmembrane region" description="Helical" evidence="6">
    <location>
        <begin position="423"/>
        <end position="447"/>
    </location>
</feature>
<evidence type="ECO:0000256" key="1">
    <source>
        <dbReference type="ARBA" id="ARBA00004651"/>
    </source>
</evidence>
<feature type="domain" description="MacB-like periplasmic core" evidence="8">
    <location>
        <begin position="20"/>
        <end position="242"/>
    </location>
</feature>
<keyword evidence="10" id="KW-1185">Reference proteome</keyword>
<evidence type="ECO:0000259" key="8">
    <source>
        <dbReference type="Pfam" id="PF12704"/>
    </source>
</evidence>
<dbReference type="InterPro" id="IPR050250">
    <property type="entry name" value="Macrolide_Exporter_MacB"/>
</dbReference>